<dbReference type="Pfam" id="PF07973">
    <property type="entry name" value="tRNA_SAD"/>
    <property type="match status" value="1"/>
</dbReference>
<evidence type="ECO:0000256" key="2">
    <source>
        <dbReference type="ARBA" id="ARBA00022833"/>
    </source>
</evidence>
<dbReference type="SUPFAM" id="SSF55186">
    <property type="entry name" value="ThrRS/AlaRS common domain"/>
    <property type="match status" value="1"/>
</dbReference>
<reference evidence="5" key="1">
    <citation type="journal article" date="2021" name="Front. Microbiol.">
        <title>Generation of Tetracycline and Rifamycin Resistant Chlamydia Suis Recombinants.</title>
        <authorList>
            <person name="Marti H."/>
            <person name="Bommana S."/>
            <person name="Read T.D."/>
            <person name="Pesch T."/>
            <person name="Prahauser B."/>
            <person name="Dean D."/>
            <person name="Borel N."/>
        </authorList>
    </citation>
    <scope>NUCLEOTIDE SEQUENCE</scope>
    <source>
        <strain evidence="5">208.1</strain>
    </source>
</reference>
<evidence type="ECO:0000313" key="5">
    <source>
        <dbReference type="EMBL" id="QYC74730.1"/>
    </source>
</evidence>
<evidence type="ECO:0000259" key="4">
    <source>
        <dbReference type="PROSITE" id="PS50860"/>
    </source>
</evidence>
<proteinExistence type="predicted"/>
<keyword evidence="3" id="KW-0175">Coiled coil</keyword>
<dbReference type="GO" id="GO:0005524">
    <property type="term" value="F:ATP binding"/>
    <property type="evidence" value="ECO:0007669"/>
    <property type="project" value="InterPro"/>
</dbReference>
<dbReference type="Gene3D" id="6.10.250.550">
    <property type="match status" value="1"/>
</dbReference>
<sequence length="240" mass="26620">SSEIKQFFGDKYGDVVRVVSAGFSHELCGGTHAQATGDIGYFRITKEHAVATGIRRIEATTGEDAEALAREQDADLNEIASVIQSPKDQILVKIRNVIEEKRELAKQVADLENQLVQQHVKSLLPACDKIDETLYLGYLLTEEEGQRIQQYANALHKEIPANCISLWVTEKSGRYIVLIRVSDDLIKRGIHAQTLLEELLAPYGGRCGGKAISAQGSSKELPPIEVLNKTLRQWISTRLV</sequence>
<feature type="non-terminal residue" evidence="5">
    <location>
        <position position="1"/>
    </location>
</feature>
<dbReference type="PANTHER" id="PTHR11777">
    <property type="entry name" value="ALANYL-TRNA SYNTHETASE"/>
    <property type="match status" value="1"/>
</dbReference>
<name>A0AAQ0ELU4_9CHLA</name>
<dbReference type="Proteomes" id="UP000825134">
    <property type="component" value="Chromosome"/>
</dbReference>
<accession>A0AAQ0ELU4</accession>
<dbReference type="InterPro" id="IPR018165">
    <property type="entry name" value="Ala-tRNA-synth_IIc_core"/>
</dbReference>
<dbReference type="GO" id="GO:0004813">
    <property type="term" value="F:alanine-tRNA ligase activity"/>
    <property type="evidence" value="ECO:0007669"/>
    <property type="project" value="InterPro"/>
</dbReference>
<keyword evidence="1" id="KW-0479">Metal-binding</keyword>
<dbReference type="PANTHER" id="PTHR11777:SF9">
    <property type="entry name" value="ALANINE--TRNA LIGASE, CYTOPLASMIC"/>
    <property type="match status" value="1"/>
</dbReference>
<dbReference type="PROSITE" id="PS50860">
    <property type="entry name" value="AA_TRNA_LIGASE_II_ALA"/>
    <property type="match status" value="1"/>
</dbReference>
<keyword evidence="5" id="KW-0436">Ligase</keyword>
<evidence type="ECO:0000256" key="1">
    <source>
        <dbReference type="ARBA" id="ARBA00022723"/>
    </source>
</evidence>
<dbReference type="InterPro" id="IPR018163">
    <property type="entry name" value="Thr/Ala-tRNA-synth_IIc_edit"/>
</dbReference>
<dbReference type="InterPro" id="IPR012947">
    <property type="entry name" value="tRNA_SAD"/>
</dbReference>
<evidence type="ECO:0000313" key="6">
    <source>
        <dbReference type="Proteomes" id="UP000825134"/>
    </source>
</evidence>
<dbReference type="InterPro" id="IPR003156">
    <property type="entry name" value="DHHA1_dom"/>
</dbReference>
<dbReference type="Pfam" id="PF02272">
    <property type="entry name" value="DHHA1"/>
    <property type="match status" value="1"/>
</dbReference>
<protein>
    <submittedName>
        <fullName evidence="5">Alanine--tRNA ligase</fullName>
    </submittedName>
</protein>
<dbReference type="InterPro" id="IPR050058">
    <property type="entry name" value="Ala-tRNA_ligase"/>
</dbReference>
<feature type="coiled-coil region" evidence="3">
    <location>
        <begin position="94"/>
        <end position="121"/>
    </location>
</feature>
<dbReference type="Gene3D" id="3.10.310.40">
    <property type="match status" value="1"/>
</dbReference>
<dbReference type="Gene3D" id="3.30.980.10">
    <property type="entry name" value="Threonyl-trna Synthetase, Chain A, domain 2"/>
    <property type="match status" value="1"/>
</dbReference>
<dbReference type="SMART" id="SM00863">
    <property type="entry name" value="tRNA_SAD"/>
    <property type="match status" value="1"/>
</dbReference>
<organism evidence="5 6">
    <name type="scientific">Chlamydia suis</name>
    <dbReference type="NCBI Taxonomy" id="83559"/>
    <lineage>
        <taxon>Bacteria</taxon>
        <taxon>Pseudomonadati</taxon>
        <taxon>Chlamydiota</taxon>
        <taxon>Chlamydiia</taxon>
        <taxon>Chlamydiales</taxon>
        <taxon>Chlamydiaceae</taxon>
        <taxon>Chlamydia/Chlamydophila group</taxon>
        <taxon>Chlamydia</taxon>
    </lineage>
</organism>
<dbReference type="GO" id="GO:0006419">
    <property type="term" value="P:alanyl-tRNA aminoacylation"/>
    <property type="evidence" value="ECO:0007669"/>
    <property type="project" value="InterPro"/>
</dbReference>
<dbReference type="GO" id="GO:0003676">
    <property type="term" value="F:nucleic acid binding"/>
    <property type="evidence" value="ECO:0007669"/>
    <property type="project" value="InterPro"/>
</dbReference>
<evidence type="ECO:0000256" key="3">
    <source>
        <dbReference type="SAM" id="Coils"/>
    </source>
</evidence>
<feature type="domain" description="Alanyl-transfer RNA synthetases family profile" evidence="4">
    <location>
        <begin position="1"/>
        <end position="71"/>
    </location>
</feature>
<dbReference type="GO" id="GO:0002161">
    <property type="term" value="F:aminoacyl-tRNA deacylase activity"/>
    <property type="evidence" value="ECO:0007669"/>
    <property type="project" value="TreeGrafter"/>
</dbReference>
<dbReference type="RefSeq" id="WP_258017694.1">
    <property type="nucleotide sequence ID" value="NZ_CP063179.1"/>
</dbReference>
<dbReference type="AlphaFoldDB" id="A0AAQ0ELU4"/>
<keyword evidence="2" id="KW-0862">Zinc</keyword>
<dbReference type="GO" id="GO:0046872">
    <property type="term" value="F:metal ion binding"/>
    <property type="evidence" value="ECO:0007669"/>
    <property type="project" value="UniProtKB-KW"/>
</dbReference>
<dbReference type="EMBL" id="CP063185">
    <property type="protein sequence ID" value="QYC74730.1"/>
    <property type="molecule type" value="Genomic_DNA"/>
</dbReference>
<dbReference type="GO" id="GO:0005829">
    <property type="term" value="C:cytosol"/>
    <property type="evidence" value="ECO:0007669"/>
    <property type="project" value="TreeGrafter"/>
</dbReference>
<gene>
    <name evidence="5" type="ORF">INQ84_01900</name>
</gene>